<evidence type="ECO:0000256" key="1">
    <source>
        <dbReference type="SAM" id="MobiDB-lite"/>
    </source>
</evidence>
<proteinExistence type="predicted"/>
<name>A0A9E7KBT6_9LILI</name>
<protein>
    <submittedName>
        <fullName evidence="2">Uncharacterized protein</fullName>
    </submittedName>
</protein>
<feature type="compositionally biased region" description="Low complexity" evidence="1">
    <location>
        <begin position="107"/>
        <end position="132"/>
    </location>
</feature>
<feature type="region of interest" description="Disordered" evidence="1">
    <location>
        <begin position="91"/>
        <end position="166"/>
    </location>
</feature>
<dbReference type="EMBL" id="CP097508">
    <property type="protein sequence ID" value="URE11962.1"/>
    <property type="molecule type" value="Genomic_DNA"/>
</dbReference>
<feature type="compositionally biased region" description="Polar residues" evidence="1">
    <location>
        <begin position="8"/>
        <end position="18"/>
    </location>
</feature>
<dbReference type="Proteomes" id="UP001055439">
    <property type="component" value="Chromosome 6"/>
</dbReference>
<keyword evidence="3" id="KW-1185">Reference proteome</keyword>
<evidence type="ECO:0000313" key="2">
    <source>
        <dbReference type="EMBL" id="URE11962.1"/>
    </source>
</evidence>
<gene>
    <name evidence="2" type="ORF">MUK42_23212</name>
</gene>
<feature type="compositionally biased region" description="Basic and acidic residues" evidence="1">
    <location>
        <begin position="51"/>
        <end position="75"/>
    </location>
</feature>
<feature type="region of interest" description="Disordered" evidence="1">
    <location>
        <begin position="44"/>
        <end position="75"/>
    </location>
</feature>
<organism evidence="2 3">
    <name type="scientific">Musa troglodytarum</name>
    <name type="common">fe'i banana</name>
    <dbReference type="NCBI Taxonomy" id="320322"/>
    <lineage>
        <taxon>Eukaryota</taxon>
        <taxon>Viridiplantae</taxon>
        <taxon>Streptophyta</taxon>
        <taxon>Embryophyta</taxon>
        <taxon>Tracheophyta</taxon>
        <taxon>Spermatophyta</taxon>
        <taxon>Magnoliopsida</taxon>
        <taxon>Liliopsida</taxon>
        <taxon>Zingiberales</taxon>
        <taxon>Musaceae</taxon>
        <taxon>Musa</taxon>
    </lineage>
</organism>
<accession>A0A9E7KBT6</accession>
<reference evidence="2" key="1">
    <citation type="submission" date="2022-05" db="EMBL/GenBank/DDBJ databases">
        <title>The Musa troglodytarum L. genome provides insights into the mechanism of non-climacteric behaviour and enrichment of carotenoids.</title>
        <authorList>
            <person name="Wang J."/>
        </authorList>
    </citation>
    <scope>NUCLEOTIDE SEQUENCE</scope>
    <source>
        <tissue evidence="2">Leaf</tissue>
    </source>
</reference>
<feature type="compositionally biased region" description="Basic and acidic residues" evidence="1">
    <location>
        <begin position="91"/>
        <end position="103"/>
    </location>
</feature>
<evidence type="ECO:0000313" key="3">
    <source>
        <dbReference type="Proteomes" id="UP001055439"/>
    </source>
</evidence>
<feature type="region of interest" description="Disordered" evidence="1">
    <location>
        <begin position="1"/>
        <end position="27"/>
    </location>
</feature>
<dbReference type="AlphaFoldDB" id="A0A9E7KBT6"/>
<sequence length="166" mass="18139">MEHGLGSQPCTSTTTPATWSREKDTMRGSRCLRSVSLPVTWEAQQAGDTQTARREVLPPRRQLGRERPVAELRGRDRQAVAVSLLLLEQQPELRADQRLEPLRQGRSSMQATSSSSSVHEAAATASTSGAGAKVQTRPRHRLAPPPGSTRKRRGAECTARPQGLIQ</sequence>